<evidence type="ECO:0000259" key="2">
    <source>
        <dbReference type="Pfam" id="PF00501"/>
    </source>
</evidence>
<dbReference type="Pfam" id="PF00501">
    <property type="entry name" value="AMP-binding"/>
    <property type="match status" value="1"/>
</dbReference>
<gene>
    <name evidence="4" type="ORF">PCOR1329_LOCUS14231</name>
</gene>
<reference evidence="4" key="1">
    <citation type="submission" date="2023-10" db="EMBL/GenBank/DDBJ databases">
        <authorList>
            <person name="Chen Y."/>
            <person name="Shah S."/>
            <person name="Dougan E. K."/>
            <person name="Thang M."/>
            <person name="Chan C."/>
        </authorList>
    </citation>
    <scope>NUCLEOTIDE SEQUENCE [LARGE SCALE GENOMIC DNA]</scope>
</reference>
<dbReference type="Gene3D" id="3.40.50.12780">
    <property type="entry name" value="N-terminal domain of ligase-like"/>
    <property type="match status" value="1"/>
</dbReference>
<evidence type="ECO:0000313" key="5">
    <source>
        <dbReference type="Proteomes" id="UP001189429"/>
    </source>
</evidence>
<name>A0ABN9QR70_9DINO</name>
<protein>
    <submittedName>
        <fullName evidence="4">Uncharacterized protein</fullName>
    </submittedName>
</protein>
<dbReference type="PANTHER" id="PTHR11487:SF0">
    <property type="entry name" value="S-ACYL FATTY ACID SYNTHASE THIOESTERASE, MEDIUM CHAIN"/>
    <property type="match status" value="1"/>
</dbReference>
<keyword evidence="5" id="KW-1185">Reference proteome</keyword>
<sequence length="256" mass="27927">RRLDEELAAARPRPVHVFVSGHGPPATVLDSGASMDNWGHLHTLHDDRLLEAVSSFGVLPKDVLSQPKFVQAVLPALRADLQVYETYRPPEGRAPLPVSITALGGSEDPLASLNQLQGWAAETSHELLGPEVFPGDHFYTDRNREEVLSLIAERLSGVLDGLPRSLLGSTLEVPAVCTERQIQSVILDDSAVAHPTNEAMVDETEHITYGRMAERVALLASKLQAEYLHGEANKVVALLMPHDANYVVCMLAIWKA</sequence>
<dbReference type="Gene3D" id="3.40.50.1820">
    <property type="entry name" value="alpha/beta hydrolase"/>
    <property type="match status" value="1"/>
</dbReference>
<dbReference type="InterPro" id="IPR029058">
    <property type="entry name" value="AB_hydrolase_fold"/>
</dbReference>
<evidence type="ECO:0000313" key="4">
    <source>
        <dbReference type="EMBL" id="CAK0808723.1"/>
    </source>
</evidence>
<dbReference type="InterPro" id="IPR012223">
    <property type="entry name" value="TEII"/>
</dbReference>
<dbReference type="Pfam" id="PF00975">
    <property type="entry name" value="Thioesterase"/>
    <property type="match status" value="1"/>
</dbReference>
<organism evidence="4 5">
    <name type="scientific">Prorocentrum cordatum</name>
    <dbReference type="NCBI Taxonomy" id="2364126"/>
    <lineage>
        <taxon>Eukaryota</taxon>
        <taxon>Sar</taxon>
        <taxon>Alveolata</taxon>
        <taxon>Dinophyceae</taxon>
        <taxon>Prorocentrales</taxon>
        <taxon>Prorocentraceae</taxon>
        <taxon>Prorocentrum</taxon>
    </lineage>
</organism>
<evidence type="ECO:0000256" key="1">
    <source>
        <dbReference type="ARBA" id="ARBA00007169"/>
    </source>
</evidence>
<dbReference type="SUPFAM" id="SSF53474">
    <property type="entry name" value="alpha/beta-Hydrolases"/>
    <property type="match status" value="1"/>
</dbReference>
<dbReference type="EMBL" id="CAUYUJ010004238">
    <property type="protein sequence ID" value="CAK0808723.1"/>
    <property type="molecule type" value="Genomic_DNA"/>
</dbReference>
<comment type="similarity">
    <text evidence="1">Belongs to the thioesterase family.</text>
</comment>
<proteinExistence type="inferred from homology"/>
<accession>A0ABN9QR70</accession>
<dbReference type="PANTHER" id="PTHR11487">
    <property type="entry name" value="THIOESTERASE"/>
    <property type="match status" value="1"/>
</dbReference>
<feature type="non-terminal residue" evidence="4">
    <location>
        <position position="256"/>
    </location>
</feature>
<feature type="domain" description="AMP-dependent synthetase/ligase" evidence="2">
    <location>
        <begin position="188"/>
        <end position="256"/>
    </location>
</feature>
<feature type="non-terminal residue" evidence="4">
    <location>
        <position position="1"/>
    </location>
</feature>
<comment type="caution">
    <text evidence="4">The sequence shown here is derived from an EMBL/GenBank/DDBJ whole genome shotgun (WGS) entry which is preliminary data.</text>
</comment>
<dbReference type="InterPro" id="IPR042099">
    <property type="entry name" value="ANL_N_sf"/>
</dbReference>
<evidence type="ECO:0000259" key="3">
    <source>
        <dbReference type="Pfam" id="PF00975"/>
    </source>
</evidence>
<feature type="domain" description="Thioesterase" evidence="3">
    <location>
        <begin position="7"/>
        <end position="153"/>
    </location>
</feature>
<dbReference type="Proteomes" id="UP001189429">
    <property type="component" value="Unassembled WGS sequence"/>
</dbReference>
<dbReference type="InterPro" id="IPR000873">
    <property type="entry name" value="AMP-dep_synth/lig_dom"/>
</dbReference>
<dbReference type="SUPFAM" id="SSF56801">
    <property type="entry name" value="Acetyl-CoA synthetase-like"/>
    <property type="match status" value="1"/>
</dbReference>
<dbReference type="InterPro" id="IPR001031">
    <property type="entry name" value="Thioesterase"/>
</dbReference>